<organism evidence="1 2">
    <name type="scientific">Snuella sedimenti</name>
    <dbReference type="NCBI Taxonomy" id="2798802"/>
    <lineage>
        <taxon>Bacteria</taxon>
        <taxon>Pseudomonadati</taxon>
        <taxon>Bacteroidota</taxon>
        <taxon>Flavobacteriia</taxon>
        <taxon>Flavobacteriales</taxon>
        <taxon>Flavobacteriaceae</taxon>
        <taxon>Snuella</taxon>
    </lineage>
</organism>
<dbReference type="EMBL" id="JAELVQ010000007">
    <property type="protein sequence ID" value="MBJ6367952.1"/>
    <property type="molecule type" value="Genomic_DNA"/>
</dbReference>
<proteinExistence type="predicted"/>
<dbReference type="InterPro" id="IPR011043">
    <property type="entry name" value="Gal_Oxase/kelch_b-propeller"/>
</dbReference>
<keyword evidence="2" id="KW-1185">Reference proteome</keyword>
<dbReference type="AlphaFoldDB" id="A0A8J7IFK1"/>
<evidence type="ECO:0000313" key="1">
    <source>
        <dbReference type="EMBL" id="MBJ6367952.1"/>
    </source>
</evidence>
<dbReference type="Proteomes" id="UP000610931">
    <property type="component" value="Unassembled WGS sequence"/>
</dbReference>
<evidence type="ECO:0000313" key="2">
    <source>
        <dbReference type="Proteomes" id="UP000610931"/>
    </source>
</evidence>
<reference evidence="1" key="1">
    <citation type="submission" date="2020-12" db="EMBL/GenBank/DDBJ databases">
        <title>Snuella sp. nov., isolated from sediment in Incheon.</title>
        <authorList>
            <person name="Kim W."/>
        </authorList>
    </citation>
    <scope>NUCLEOTIDE SEQUENCE</scope>
    <source>
        <strain evidence="1">CAU 1569</strain>
    </source>
</reference>
<name>A0A8J7IFK1_9FLAO</name>
<sequence>MRHFNLLLLMLTLTISAQQPIDTKFIKTTHLQAETLVGIDNFKTFYLLNTSVLEKKDSNKTITYSNIQLGDVTSVNAYNPLKINIFYRAFNTVVILDNRLAEIFKIDFNNITSYKSISHVSTGYDNTLWVFNQDNQQLELYDYKTNTTRTKTVPIASTVIDLKSNYNYCWALTNTHLYVYNYFGSLVQKIKNNGFTSMVETNGNLVLKKDNSLYFLKKNTEVFRPIITPKLLIKQFFVTNETLYIYNDKTLSEYQILIN</sequence>
<dbReference type="SUPFAM" id="SSF50965">
    <property type="entry name" value="Galactose oxidase, central domain"/>
    <property type="match status" value="1"/>
</dbReference>
<gene>
    <name evidence="1" type="ORF">JF259_07610</name>
</gene>
<protein>
    <submittedName>
        <fullName evidence="1">Uncharacterized protein</fullName>
    </submittedName>
</protein>
<comment type="caution">
    <text evidence="1">The sequence shown here is derived from an EMBL/GenBank/DDBJ whole genome shotgun (WGS) entry which is preliminary data.</text>
</comment>
<accession>A0A8J7IFK1</accession>